<keyword evidence="12" id="KW-0449">Lipoprotein</keyword>
<keyword evidence="2" id="KW-1003">Cell membrane</keyword>
<dbReference type="InterPro" id="IPR036179">
    <property type="entry name" value="Ig-like_dom_sf"/>
</dbReference>
<dbReference type="EMBL" id="SCKG01000004">
    <property type="protein sequence ID" value="TDH14421.1"/>
    <property type="molecule type" value="Genomic_DNA"/>
</dbReference>
<evidence type="ECO:0000256" key="3">
    <source>
        <dbReference type="ARBA" id="ARBA00022692"/>
    </source>
</evidence>
<evidence type="ECO:0000256" key="5">
    <source>
        <dbReference type="ARBA" id="ARBA00022859"/>
    </source>
</evidence>
<keyword evidence="8 15" id="KW-0472">Membrane</keyword>
<keyword evidence="6 15" id="KW-1133">Transmembrane helix</keyword>
<evidence type="ECO:0000256" key="9">
    <source>
        <dbReference type="ARBA" id="ARBA00023139"/>
    </source>
</evidence>
<keyword evidence="4 16" id="KW-0732">Signal</keyword>
<organism evidence="18 19">
    <name type="scientific">Perca flavescens</name>
    <name type="common">American yellow perch</name>
    <name type="synonym">Morone flavescens</name>
    <dbReference type="NCBI Taxonomy" id="8167"/>
    <lineage>
        <taxon>Eukaryota</taxon>
        <taxon>Metazoa</taxon>
        <taxon>Chordata</taxon>
        <taxon>Craniata</taxon>
        <taxon>Vertebrata</taxon>
        <taxon>Euteleostomi</taxon>
        <taxon>Actinopterygii</taxon>
        <taxon>Neopterygii</taxon>
        <taxon>Teleostei</taxon>
        <taxon>Neoteleostei</taxon>
        <taxon>Acanthomorphata</taxon>
        <taxon>Eupercaria</taxon>
        <taxon>Perciformes</taxon>
        <taxon>Percoidei</taxon>
        <taxon>Percidae</taxon>
        <taxon>Percinae</taxon>
        <taxon>Perca</taxon>
    </lineage>
</organism>
<feature type="transmembrane region" description="Helical" evidence="15">
    <location>
        <begin position="174"/>
        <end position="196"/>
    </location>
</feature>
<dbReference type="CDD" id="cd00099">
    <property type="entry name" value="IgV"/>
    <property type="match status" value="1"/>
</dbReference>
<dbReference type="GO" id="GO:0005886">
    <property type="term" value="C:plasma membrane"/>
    <property type="evidence" value="ECO:0007669"/>
    <property type="project" value="UniProtKB-SubCell"/>
</dbReference>
<evidence type="ECO:0000256" key="6">
    <source>
        <dbReference type="ARBA" id="ARBA00022989"/>
    </source>
</evidence>
<dbReference type="GO" id="GO:0002250">
    <property type="term" value="P:adaptive immune response"/>
    <property type="evidence" value="ECO:0007669"/>
    <property type="project" value="UniProtKB-KW"/>
</dbReference>
<evidence type="ECO:0000256" key="2">
    <source>
        <dbReference type="ARBA" id="ARBA00022475"/>
    </source>
</evidence>
<dbReference type="InterPro" id="IPR013783">
    <property type="entry name" value="Ig-like_fold"/>
</dbReference>
<evidence type="ECO:0000256" key="15">
    <source>
        <dbReference type="SAM" id="Phobius"/>
    </source>
</evidence>
<dbReference type="Gene3D" id="2.60.40.10">
    <property type="entry name" value="Immunoglobulins"/>
    <property type="match status" value="1"/>
</dbReference>
<protein>
    <recommendedName>
        <fullName evidence="17">Ig-like domain-containing protein</fullName>
    </recommendedName>
</protein>
<reference evidence="18 19" key="1">
    <citation type="submission" date="2019-01" db="EMBL/GenBank/DDBJ databases">
        <title>A chromosome-scale genome assembly of the yellow perch, Perca flavescens.</title>
        <authorList>
            <person name="Feron R."/>
            <person name="Morvezen R."/>
            <person name="Bestin A."/>
            <person name="Haffray P."/>
            <person name="Klopp C."/>
            <person name="Zahm M."/>
            <person name="Cabau C."/>
            <person name="Roques C."/>
            <person name="Donnadieu C."/>
            <person name="Bouchez O."/>
            <person name="Christie M."/>
            <person name="Larson W."/>
            <person name="Guiguen Y."/>
        </authorList>
    </citation>
    <scope>NUCLEOTIDE SEQUENCE [LARGE SCALE GENOMIC DNA]</scope>
    <source>
        <strain evidence="18">YP-PL-M2</strain>
        <tissue evidence="18">Blood</tissue>
    </source>
</reference>
<comment type="subcellular location">
    <subcellularLocation>
        <location evidence="1">Cell membrane</location>
        <topology evidence="1">Single-pass type I membrane protein</topology>
    </subcellularLocation>
</comment>
<gene>
    <name evidence="18" type="ORF">EPR50_G00042740</name>
</gene>
<proteinExistence type="predicted"/>
<dbReference type="InterPro" id="IPR015468">
    <property type="entry name" value="CD8_asu"/>
</dbReference>
<dbReference type="InterPro" id="IPR013106">
    <property type="entry name" value="Ig_V-set"/>
</dbReference>
<evidence type="ECO:0000256" key="13">
    <source>
        <dbReference type="ARBA" id="ARBA00023319"/>
    </source>
</evidence>
<accession>A0A484DG79</accession>
<feature type="compositionally biased region" description="Basic and acidic residues" evidence="14">
    <location>
        <begin position="214"/>
        <end position="227"/>
    </location>
</feature>
<dbReference type="PANTHER" id="PTHR10441">
    <property type="entry name" value="CD8 ALPHA CHAIN"/>
    <property type="match status" value="1"/>
</dbReference>
<keyword evidence="7" id="KW-1064">Adaptive immunity</keyword>
<dbReference type="STRING" id="8167.A0A484DG79"/>
<evidence type="ECO:0000256" key="10">
    <source>
        <dbReference type="ARBA" id="ARBA00023157"/>
    </source>
</evidence>
<feature type="chain" id="PRO_5019724757" description="Ig-like domain-containing protein" evidence="16">
    <location>
        <begin position="24"/>
        <end position="227"/>
    </location>
</feature>
<evidence type="ECO:0000256" key="8">
    <source>
        <dbReference type="ARBA" id="ARBA00023136"/>
    </source>
</evidence>
<dbReference type="Proteomes" id="UP000295070">
    <property type="component" value="Chromosome 4"/>
</dbReference>
<keyword evidence="13" id="KW-0393">Immunoglobulin domain</keyword>
<sequence>MDQKWIQILVILVFCQKMTSGAGEERRVTEGAEVEIKCKPLDSGSMVIWFRVLDTSAMEFIGSFSNNGLLKSTTDSFQSTFSHSKMQQDILTLKSFNKAQDSGVYSCAALKGSILKFGETTRLVGEKAEVAVVEATQAAATTKQNLCTTATPCVCNNINGQGETSPQMFCTPIILGPLAGGCGLLLLLLIITTVYCNHIRTRRCPHHHKRKRRSGDLEKLKLDKRQV</sequence>
<evidence type="ECO:0000256" key="16">
    <source>
        <dbReference type="SAM" id="SignalP"/>
    </source>
</evidence>
<keyword evidence="10" id="KW-1015">Disulfide bond</keyword>
<evidence type="ECO:0000256" key="14">
    <source>
        <dbReference type="SAM" id="MobiDB-lite"/>
    </source>
</evidence>
<feature type="region of interest" description="Disordered" evidence="14">
    <location>
        <begin position="207"/>
        <end position="227"/>
    </location>
</feature>
<feature type="domain" description="Ig-like" evidence="17">
    <location>
        <begin position="16"/>
        <end position="109"/>
    </location>
</feature>
<dbReference type="PANTHER" id="PTHR10441:SF2">
    <property type="entry name" value="T-CELL SURFACE GLYCOPROTEIN CD8 ALPHA CHAIN"/>
    <property type="match status" value="1"/>
</dbReference>
<evidence type="ECO:0000259" key="17">
    <source>
        <dbReference type="PROSITE" id="PS50835"/>
    </source>
</evidence>
<dbReference type="InterPro" id="IPR007110">
    <property type="entry name" value="Ig-like_dom"/>
</dbReference>
<dbReference type="Pfam" id="PF07686">
    <property type="entry name" value="V-set"/>
    <property type="match status" value="1"/>
</dbReference>
<evidence type="ECO:0000256" key="12">
    <source>
        <dbReference type="ARBA" id="ARBA00023288"/>
    </source>
</evidence>
<keyword evidence="9" id="KW-0564">Palmitate</keyword>
<evidence type="ECO:0000313" key="18">
    <source>
        <dbReference type="EMBL" id="TDH14421.1"/>
    </source>
</evidence>
<keyword evidence="3 15" id="KW-0812">Transmembrane</keyword>
<evidence type="ECO:0000256" key="7">
    <source>
        <dbReference type="ARBA" id="ARBA00023130"/>
    </source>
</evidence>
<dbReference type="PROSITE" id="PS50835">
    <property type="entry name" value="IG_LIKE"/>
    <property type="match status" value="1"/>
</dbReference>
<keyword evidence="11" id="KW-0325">Glycoprotein</keyword>
<name>A0A484DG79_PERFV</name>
<evidence type="ECO:0000256" key="1">
    <source>
        <dbReference type="ARBA" id="ARBA00004251"/>
    </source>
</evidence>
<dbReference type="SUPFAM" id="SSF48726">
    <property type="entry name" value="Immunoglobulin"/>
    <property type="match status" value="1"/>
</dbReference>
<evidence type="ECO:0000256" key="11">
    <source>
        <dbReference type="ARBA" id="ARBA00023180"/>
    </source>
</evidence>
<keyword evidence="5" id="KW-0391">Immunity</keyword>
<evidence type="ECO:0000256" key="4">
    <source>
        <dbReference type="ARBA" id="ARBA00022729"/>
    </source>
</evidence>
<keyword evidence="19" id="KW-1185">Reference proteome</keyword>
<comment type="caution">
    <text evidence="18">The sequence shown here is derived from an EMBL/GenBank/DDBJ whole genome shotgun (WGS) entry which is preliminary data.</text>
</comment>
<dbReference type="AlphaFoldDB" id="A0A484DG79"/>
<evidence type="ECO:0000313" key="19">
    <source>
        <dbReference type="Proteomes" id="UP000295070"/>
    </source>
</evidence>
<feature type="signal peptide" evidence="16">
    <location>
        <begin position="1"/>
        <end position="23"/>
    </location>
</feature>